<evidence type="ECO:0000313" key="1">
    <source>
        <dbReference type="EMBL" id="CAD7288536.1"/>
    </source>
</evidence>
<gene>
    <name evidence="1" type="primary">tag</name>
    <name evidence="1" type="ORF">LMG8286_01384</name>
</gene>
<dbReference type="PANTHER" id="PTHR30037:SF4">
    <property type="entry name" value="DNA-3-METHYLADENINE GLYCOSYLASE I"/>
    <property type="match status" value="1"/>
</dbReference>
<sequence length="195" mass="22646">MLRCTWANKSELDIYHHDHEWGKVLKDENKFFEMISLECFQAGLSWSGILKKRSAMRTAFDNFDASKIALYDDDKIEKFMQDSTLIRNRAKLKALVSNAKVYLEIKAEFGGFYEYLWQNLLVKFDPKFNQKQIINHYNDALQIPATTPMSDFVTKELKKRGFKFLGSTSVYALLQSVGVVDDHLDWCFCKGKGSE</sequence>
<dbReference type="EC" id="3.2.2.20" evidence="1"/>
<dbReference type="InterPro" id="IPR011257">
    <property type="entry name" value="DNA_glycosylase"/>
</dbReference>
<dbReference type="Pfam" id="PF03352">
    <property type="entry name" value="Adenine_glyco"/>
    <property type="match status" value="1"/>
</dbReference>
<dbReference type="Proteomes" id="UP000789359">
    <property type="component" value="Unassembled WGS sequence"/>
</dbReference>
<dbReference type="PANTHER" id="PTHR30037">
    <property type="entry name" value="DNA-3-METHYLADENINE GLYCOSYLASE 1"/>
    <property type="match status" value="1"/>
</dbReference>
<proteinExistence type="predicted"/>
<evidence type="ECO:0000313" key="2">
    <source>
        <dbReference type="Proteomes" id="UP000789359"/>
    </source>
</evidence>
<dbReference type="InterPro" id="IPR005019">
    <property type="entry name" value="Adenine_glyco"/>
</dbReference>
<dbReference type="SUPFAM" id="SSF48150">
    <property type="entry name" value="DNA-glycosylase"/>
    <property type="match status" value="1"/>
</dbReference>
<dbReference type="RefSeq" id="WP_230057132.1">
    <property type="nucleotide sequence ID" value="NZ_CAJHOE010000003.1"/>
</dbReference>
<keyword evidence="1" id="KW-0378">Hydrolase</keyword>
<organism evidence="1 2">
    <name type="scientific">Campylobacter suis</name>
    <dbReference type="NCBI Taxonomy" id="2790657"/>
    <lineage>
        <taxon>Bacteria</taxon>
        <taxon>Pseudomonadati</taxon>
        <taxon>Campylobacterota</taxon>
        <taxon>Epsilonproteobacteria</taxon>
        <taxon>Campylobacterales</taxon>
        <taxon>Campylobacteraceae</taxon>
        <taxon>Campylobacter</taxon>
    </lineage>
</organism>
<protein>
    <submittedName>
        <fullName evidence="1">DNA-3-methyladenine glycosylase 1</fullName>
        <ecNumber evidence="1">3.2.2.20</ecNumber>
    </submittedName>
</protein>
<comment type="caution">
    <text evidence="1">The sequence shown here is derived from an EMBL/GenBank/DDBJ whole genome shotgun (WGS) entry which is preliminary data.</text>
</comment>
<dbReference type="EMBL" id="CAJHOE010000003">
    <property type="protein sequence ID" value="CAD7288536.1"/>
    <property type="molecule type" value="Genomic_DNA"/>
</dbReference>
<dbReference type="GO" id="GO:0008725">
    <property type="term" value="F:DNA-3-methyladenine glycosylase activity"/>
    <property type="evidence" value="ECO:0007669"/>
    <property type="project" value="UniProtKB-EC"/>
</dbReference>
<accession>A0ABN7K9W4</accession>
<name>A0ABN7K9W4_9BACT</name>
<reference evidence="1 2" key="1">
    <citation type="submission" date="2020-11" db="EMBL/GenBank/DDBJ databases">
        <authorList>
            <person name="Peeters C."/>
        </authorList>
    </citation>
    <scope>NUCLEOTIDE SEQUENCE [LARGE SCALE GENOMIC DNA]</scope>
    <source>
        <strain evidence="1 2">LMG 8286</strain>
    </source>
</reference>
<dbReference type="Gene3D" id="1.10.340.30">
    <property type="entry name" value="Hypothetical protein, domain 2"/>
    <property type="match status" value="1"/>
</dbReference>
<keyword evidence="2" id="KW-1185">Reference proteome</keyword>
<dbReference type="InterPro" id="IPR052891">
    <property type="entry name" value="DNA-3mA_glycosylase"/>
</dbReference>
<keyword evidence="1" id="KW-0326">Glycosidase</keyword>